<dbReference type="Proteomes" id="UP001148299">
    <property type="component" value="Unassembled WGS sequence"/>
</dbReference>
<dbReference type="AlphaFoldDB" id="A0A9W9UPS3"/>
<protein>
    <submittedName>
        <fullName evidence="1">Uncharacterized protein</fullName>
    </submittedName>
</protein>
<keyword evidence="2" id="KW-1185">Reference proteome</keyword>
<evidence type="ECO:0000313" key="1">
    <source>
        <dbReference type="EMBL" id="KAJ5350246.1"/>
    </source>
</evidence>
<organism evidence="1 2">
    <name type="scientific">Penicillium brevicompactum</name>
    <dbReference type="NCBI Taxonomy" id="5074"/>
    <lineage>
        <taxon>Eukaryota</taxon>
        <taxon>Fungi</taxon>
        <taxon>Dikarya</taxon>
        <taxon>Ascomycota</taxon>
        <taxon>Pezizomycotina</taxon>
        <taxon>Eurotiomycetes</taxon>
        <taxon>Eurotiomycetidae</taxon>
        <taxon>Eurotiales</taxon>
        <taxon>Aspergillaceae</taxon>
        <taxon>Penicillium</taxon>
    </lineage>
</organism>
<dbReference type="EMBL" id="JAPZBR010000006">
    <property type="protein sequence ID" value="KAJ5350246.1"/>
    <property type="molecule type" value="Genomic_DNA"/>
</dbReference>
<comment type="caution">
    <text evidence="1">The sequence shown here is derived from an EMBL/GenBank/DDBJ whole genome shotgun (WGS) entry which is preliminary data.</text>
</comment>
<reference evidence="1" key="1">
    <citation type="submission" date="2022-12" db="EMBL/GenBank/DDBJ databases">
        <authorList>
            <person name="Petersen C."/>
        </authorList>
    </citation>
    <scope>NUCLEOTIDE SEQUENCE</scope>
    <source>
        <strain evidence="1">IBT 35675</strain>
    </source>
</reference>
<evidence type="ECO:0000313" key="2">
    <source>
        <dbReference type="Proteomes" id="UP001148299"/>
    </source>
</evidence>
<gene>
    <name evidence="1" type="ORF">N7541_007973</name>
</gene>
<proteinExistence type="predicted"/>
<sequence length="89" mass="9580">MIGQQTLSQNVARAAIGAKPSIATIHGLSATIGWLHCRPIVYEWQEPSMAPVGRGAEDPWENPLFSLPTFFSQSSYIIGVVIVSIGEAI</sequence>
<accession>A0A9W9UPS3</accession>
<reference evidence="1" key="2">
    <citation type="journal article" date="2023" name="IMA Fungus">
        <title>Comparative genomic study of the Penicillium genus elucidates a diverse pangenome and 15 lateral gene transfer events.</title>
        <authorList>
            <person name="Petersen C."/>
            <person name="Sorensen T."/>
            <person name="Nielsen M.R."/>
            <person name="Sondergaard T.E."/>
            <person name="Sorensen J.L."/>
            <person name="Fitzpatrick D.A."/>
            <person name="Frisvad J.C."/>
            <person name="Nielsen K.L."/>
        </authorList>
    </citation>
    <scope>NUCLEOTIDE SEQUENCE</scope>
    <source>
        <strain evidence="1">IBT 35675</strain>
    </source>
</reference>
<name>A0A9W9UPS3_PENBR</name>